<reference evidence="3 4" key="1">
    <citation type="journal article" date="2013" name="Int. J. Syst. Evol. Microbiol.">
        <title>Kordia antarctica sp. nov., isolated from Antarctic seawater.</title>
        <authorList>
            <person name="Baek K."/>
            <person name="Choi A."/>
            <person name="Kang I."/>
            <person name="Lee K."/>
            <person name="Cho J.C."/>
        </authorList>
    </citation>
    <scope>NUCLEOTIDE SEQUENCE [LARGE SCALE GENOMIC DNA]</scope>
    <source>
        <strain evidence="3 4">IMCC3317</strain>
    </source>
</reference>
<evidence type="ECO:0000313" key="4">
    <source>
        <dbReference type="Proteomes" id="UP000464657"/>
    </source>
</evidence>
<feature type="compositionally biased region" description="Polar residues" evidence="1">
    <location>
        <begin position="80"/>
        <end position="99"/>
    </location>
</feature>
<organism evidence="3 4">
    <name type="scientific">Kordia antarctica</name>
    <dbReference type="NCBI Taxonomy" id="1218801"/>
    <lineage>
        <taxon>Bacteria</taxon>
        <taxon>Pseudomonadati</taxon>
        <taxon>Bacteroidota</taxon>
        <taxon>Flavobacteriia</taxon>
        <taxon>Flavobacteriales</taxon>
        <taxon>Flavobacteriaceae</taxon>
        <taxon>Kordia</taxon>
    </lineage>
</organism>
<feature type="region of interest" description="Disordered" evidence="1">
    <location>
        <begin position="1"/>
        <end position="141"/>
    </location>
</feature>
<protein>
    <recommendedName>
        <fullName evidence="2">eCIS core domain-containing protein</fullName>
    </recommendedName>
</protein>
<dbReference type="InterPro" id="IPR025295">
    <property type="entry name" value="eCIS_core_dom"/>
</dbReference>
<evidence type="ECO:0000313" key="3">
    <source>
        <dbReference type="EMBL" id="QHI34702.1"/>
    </source>
</evidence>
<keyword evidence="4" id="KW-1185">Reference proteome</keyword>
<feature type="compositionally biased region" description="Low complexity" evidence="1">
    <location>
        <begin position="66"/>
        <end position="79"/>
    </location>
</feature>
<gene>
    <name evidence="3" type="ORF">IMCC3317_00450</name>
</gene>
<proteinExistence type="predicted"/>
<feature type="compositionally biased region" description="Basic and acidic residues" evidence="1">
    <location>
        <begin position="127"/>
        <end position="141"/>
    </location>
</feature>
<accession>A0A7L4ZCR4</accession>
<sequence>MFATASHKKDNAEKTNNSFIQKKNSSKSANANTFIQPKLSIGQPNDKYEQEADTIASKVVGMSNATESSQTTSTLQKKSISATNTSQPQRKALANTISPIVQKASNNSNKNKTTSNDISQKLNSRNGKGESMEPNTKDFMENRFGTSFSDVRIHKDENAVQMSQNLGARAFTNGSNIYFNKGQYSPNSTGGKHLLAHELTHTIQQKGTNAVQRSIIQKQAAPGSELTRLREILNWYNVPETEVIAIFGSLNVADSNTALNDYALKQKAGSALDNDEMFIAMRYSDGTIKKRLEWMFYEGTNWVDVQMLLSENKQSVASIRNSTTMRTNFALICDNNTMVQAVDALGGDLNFKLNWMAHEGASTQTVYDKIRIASNAELTATLADADTLLQLQSDFSTSTYNRIVQMLNGLLVWEEIDTNATERHFEDTDGDGVWEEKDYNWNVNYDIEYHRDRLKILLRIELDGVTVPAATQTAWLAGIRNRWNGHFHIVGPRRLAIEVDPEFTDDDNHASVDVHAGSGRANKTNWYLGNSTPDTVAHEVGHMIGLEDEYRLSTTEYTRLIGSSPTAVGSTAVPHAASGSFSSSDMIMQSGVGNVQRRHLSSFVTWLNSNRLPGEAVYRIMPGP</sequence>
<feature type="compositionally biased region" description="Polar residues" evidence="1">
    <location>
        <begin position="14"/>
        <end position="35"/>
    </location>
</feature>
<dbReference type="AlphaFoldDB" id="A0A7L4ZCR4"/>
<name>A0A7L4ZCR4_9FLAO</name>
<feature type="compositionally biased region" description="Polar residues" evidence="1">
    <location>
        <begin position="117"/>
        <end position="126"/>
    </location>
</feature>
<feature type="compositionally biased region" description="Low complexity" evidence="1">
    <location>
        <begin position="105"/>
        <end position="116"/>
    </location>
</feature>
<feature type="domain" description="eCIS core" evidence="2">
    <location>
        <begin position="132"/>
        <end position="208"/>
    </location>
</feature>
<dbReference type="Pfam" id="PF13699">
    <property type="entry name" value="eCIS_core"/>
    <property type="match status" value="1"/>
</dbReference>
<dbReference type="KEGG" id="kan:IMCC3317_00450"/>
<evidence type="ECO:0000256" key="1">
    <source>
        <dbReference type="SAM" id="MobiDB-lite"/>
    </source>
</evidence>
<evidence type="ECO:0000259" key="2">
    <source>
        <dbReference type="Pfam" id="PF13699"/>
    </source>
</evidence>
<dbReference type="SUPFAM" id="SSF55486">
    <property type="entry name" value="Metalloproteases ('zincins'), catalytic domain"/>
    <property type="match status" value="1"/>
</dbReference>
<dbReference type="EMBL" id="CP019288">
    <property type="protein sequence ID" value="QHI34702.1"/>
    <property type="molecule type" value="Genomic_DNA"/>
</dbReference>
<dbReference type="Proteomes" id="UP000464657">
    <property type="component" value="Chromosome"/>
</dbReference>